<proteinExistence type="inferred from homology"/>
<evidence type="ECO:0000256" key="3">
    <source>
        <dbReference type="ARBA" id="ARBA00022801"/>
    </source>
</evidence>
<dbReference type="Proteomes" id="UP000579812">
    <property type="component" value="Unassembled WGS sequence"/>
</dbReference>
<dbReference type="SUPFAM" id="SSF57850">
    <property type="entry name" value="RING/U-box"/>
    <property type="match status" value="1"/>
</dbReference>
<evidence type="ECO:0000313" key="6">
    <source>
        <dbReference type="Proteomes" id="UP000579812"/>
    </source>
</evidence>
<dbReference type="Gene3D" id="3.40.395.10">
    <property type="entry name" value="Adenoviral Proteinase, Chain A"/>
    <property type="match status" value="1"/>
</dbReference>
<evidence type="ECO:0000313" key="5">
    <source>
        <dbReference type="EMBL" id="KAF4114304.1"/>
    </source>
</evidence>
<gene>
    <name evidence="5" type="ORF">G5714_004527</name>
</gene>
<dbReference type="Gene3D" id="3.30.40.10">
    <property type="entry name" value="Zinc/RING finger domain, C3HC4 (zinc finger)"/>
    <property type="match status" value="1"/>
</dbReference>
<dbReference type="SUPFAM" id="SSF54001">
    <property type="entry name" value="Cysteine proteinases"/>
    <property type="match status" value="1"/>
</dbReference>
<name>A0A7J6D5R6_9TELE</name>
<dbReference type="Pfam" id="PF02902">
    <property type="entry name" value="Peptidase_C48"/>
    <property type="match status" value="1"/>
</dbReference>
<dbReference type="InterPro" id="IPR038765">
    <property type="entry name" value="Papain-like_cys_pep_sf"/>
</dbReference>
<reference evidence="5 6" key="1">
    <citation type="submission" date="2020-04" db="EMBL/GenBank/DDBJ databases">
        <title>Chromosome-level genome assembly of a cyprinid fish Onychostoma macrolepis by integration of Nanopore Sequencing, Bionano and Hi-C technology.</title>
        <authorList>
            <person name="Wang D."/>
        </authorList>
    </citation>
    <scope>NUCLEOTIDE SEQUENCE [LARGE SCALE GENOMIC DNA]</scope>
    <source>
        <strain evidence="5">SWU-2019</strain>
        <tissue evidence="5">Muscle</tissue>
    </source>
</reference>
<accession>A0A7J6D5R6</accession>
<keyword evidence="3" id="KW-0378">Hydrolase</keyword>
<dbReference type="InterPro" id="IPR013083">
    <property type="entry name" value="Znf_RING/FYVE/PHD"/>
</dbReference>
<evidence type="ECO:0000256" key="2">
    <source>
        <dbReference type="ARBA" id="ARBA00022670"/>
    </source>
</evidence>
<dbReference type="GO" id="GO:0006508">
    <property type="term" value="P:proteolysis"/>
    <property type="evidence" value="ECO:0007669"/>
    <property type="project" value="UniProtKB-KW"/>
</dbReference>
<feature type="domain" description="Ubiquitin-like protease family profile" evidence="4">
    <location>
        <begin position="2"/>
        <end position="114"/>
    </location>
</feature>
<keyword evidence="6" id="KW-1185">Reference proteome</keyword>
<sequence length="256" mass="29027">MHWRFVYIHAITNTIFILDPQCGNHEMEEATQACTKFGEYFRMRGSLYGRKDWVDTMWKPGTINHSFQEDGFSCGVFVMRMAKQVVENFPKIPESINIPPGKEEMFHIRKNVAKVILQASEVFVSSQRDDGSSGLQDVFERIEEVVLAAQGLQEVTSVMKELSDVASSNRRTTLVMTNFQAQQLQTAFNCHVCKGPFKEPMFAVCCRSIVGCKVCVLQWHETSSQCLKCRQECTNVYEVTGLSDALSVLKDIISVD</sequence>
<comment type="similarity">
    <text evidence="1">Belongs to the peptidase C48 family.</text>
</comment>
<evidence type="ECO:0000256" key="1">
    <source>
        <dbReference type="ARBA" id="ARBA00005234"/>
    </source>
</evidence>
<protein>
    <recommendedName>
        <fullName evidence="4">Ubiquitin-like protease family profile domain-containing protein</fullName>
    </recommendedName>
</protein>
<keyword evidence="2" id="KW-0645">Protease</keyword>
<dbReference type="EMBL" id="JAAMOB010000004">
    <property type="protein sequence ID" value="KAF4114304.1"/>
    <property type="molecule type" value="Genomic_DNA"/>
</dbReference>
<organism evidence="5 6">
    <name type="scientific">Onychostoma macrolepis</name>
    <dbReference type="NCBI Taxonomy" id="369639"/>
    <lineage>
        <taxon>Eukaryota</taxon>
        <taxon>Metazoa</taxon>
        <taxon>Chordata</taxon>
        <taxon>Craniata</taxon>
        <taxon>Vertebrata</taxon>
        <taxon>Euteleostomi</taxon>
        <taxon>Actinopterygii</taxon>
        <taxon>Neopterygii</taxon>
        <taxon>Teleostei</taxon>
        <taxon>Ostariophysi</taxon>
        <taxon>Cypriniformes</taxon>
        <taxon>Cyprinidae</taxon>
        <taxon>Acrossocheilinae</taxon>
        <taxon>Onychostoma</taxon>
    </lineage>
</organism>
<dbReference type="AlphaFoldDB" id="A0A7J6D5R6"/>
<dbReference type="InterPro" id="IPR003653">
    <property type="entry name" value="Peptidase_C48_C"/>
</dbReference>
<dbReference type="GO" id="GO:0008234">
    <property type="term" value="F:cysteine-type peptidase activity"/>
    <property type="evidence" value="ECO:0007669"/>
    <property type="project" value="InterPro"/>
</dbReference>
<comment type="caution">
    <text evidence="5">The sequence shown here is derived from an EMBL/GenBank/DDBJ whole genome shotgun (WGS) entry which is preliminary data.</text>
</comment>
<evidence type="ECO:0000259" key="4">
    <source>
        <dbReference type="Pfam" id="PF02902"/>
    </source>
</evidence>